<dbReference type="AlphaFoldDB" id="A0A0B2VQL0"/>
<proteinExistence type="predicted"/>
<organism evidence="1 2">
    <name type="scientific">Toxocara canis</name>
    <name type="common">Canine roundworm</name>
    <dbReference type="NCBI Taxonomy" id="6265"/>
    <lineage>
        <taxon>Eukaryota</taxon>
        <taxon>Metazoa</taxon>
        <taxon>Ecdysozoa</taxon>
        <taxon>Nematoda</taxon>
        <taxon>Chromadorea</taxon>
        <taxon>Rhabditida</taxon>
        <taxon>Spirurina</taxon>
        <taxon>Ascaridomorpha</taxon>
        <taxon>Ascaridoidea</taxon>
        <taxon>Toxocaridae</taxon>
        <taxon>Toxocara</taxon>
    </lineage>
</organism>
<comment type="caution">
    <text evidence="1">The sequence shown here is derived from an EMBL/GenBank/DDBJ whole genome shotgun (WGS) entry which is preliminary data.</text>
</comment>
<protein>
    <submittedName>
        <fullName evidence="1">Uncharacterized protein</fullName>
    </submittedName>
</protein>
<dbReference type="Proteomes" id="UP000031036">
    <property type="component" value="Unassembled WGS sequence"/>
</dbReference>
<accession>A0A0B2VQL0</accession>
<feature type="non-terminal residue" evidence="1">
    <location>
        <position position="1"/>
    </location>
</feature>
<gene>
    <name evidence="1" type="ORF">Tcan_00996</name>
</gene>
<reference evidence="1 2" key="1">
    <citation type="submission" date="2014-11" db="EMBL/GenBank/DDBJ databases">
        <title>Genetic blueprint of the zoonotic pathogen Toxocara canis.</title>
        <authorList>
            <person name="Zhu X.-Q."/>
            <person name="Korhonen P.K."/>
            <person name="Cai H."/>
            <person name="Young N.D."/>
            <person name="Nejsum P."/>
            <person name="von Samson-Himmelstjerna G."/>
            <person name="Boag P.R."/>
            <person name="Tan P."/>
            <person name="Li Q."/>
            <person name="Min J."/>
            <person name="Yang Y."/>
            <person name="Wang X."/>
            <person name="Fang X."/>
            <person name="Hall R.S."/>
            <person name="Hofmann A."/>
            <person name="Sternberg P.W."/>
            <person name="Jex A.R."/>
            <person name="Gasser R.B."/>
        </authorList>
    </citation>
    <scope>NUCLEOTIDE SEQUENCE [LARGE SCALE GENOMIC DNA]</scope>
    <source>
        <strain evidence="1">PN_DK_2014</strain>
    </source>
</reference>
<sequence>SLLQFIEQSSQEHCKSANSVNFLLSVAVTRKAISSAGHNPIINSKKPTLSSFVLYLKLKQRFRKNILQARYTIISFRSNSQSSKSNRWSAPQNHACFANEMHNLRYL</sequence>
<evidence type="ECO:0000313" key="1">
    <source>
        <dbReference type="EMBL" id="KHN83893.1"/>
    </source>
</evidence>
<evidence type="ECO:0000313" key="2">
    <source>
        <dbReference type="Proteomes" id="UP000031036"/>
    </source>
</evidence>
<dbReference type="EMBL" id="JPKZ01001124">
    <property type="protein sequence ID" value="KHN83893.1"/>
    <property type="molecule type" value="Genomic_DNA"/>
</dbReference>
<feature type="non-terminal residue" evidence="1">
    <location>
        <position position="107"/>
    </location>
</feature>
<keyword evidence="2" id="KW-1185">Reference proteome</keyword>
<name>A0A0B2VQL0_TOXCA</name>